<name>A0ABD2PVA7_9PLAT</name>
<gene>
    <name evidence="1" type="ORF">Ciccas_011725</name>
</gene>
<evidence type="ECO:0008006" key="3">
    <source>
        <dbReference type="Google" id="ProtNLM"/>
    </source>
</evidence>
<accession>A0ABD2PVA7</accession>
<dbReference type="Proteomes" id="UP001626550">
    <property type="component" value="Unassembled WGS sequence"/>
</dbReference>
<dbReference type="AlphaFoldDB" id="A0ABD2PVA7"/>
<comment type="caution">
    <text evidence="1">The sequence shown here is derived from an EMBL/GenBank/DDBJ whole genome shotgun (WGS) entry which is preliminary data.</text>
</comment>
<sequence length="375" mass="42453">MGLRASNCKPIQYSQGTRTTFGVAYVDVDNVDNGGNPLSDDLCTQRLQSGIVGVANTQTQPVYFGANTVITNQLFFDYNDLVVLNVPNFGQNAAWINKPTDCSYSYQVAQRVSSDESTISYRNTGCNNKFTFYFLKPQTSYEYKVLAYLNGNSKPDAETLWSLPVMTPSDLLPMNYGVRIDGRLQQGRQRDNLAWSGDYGNPFTLRYRNMSATMCSYLVSISNSAQLKPIDCQFLGFRQYPDNTLGASAVLFVESLNRLGRIIDSVDEAAVNLCISNVIVTKNPINPYPFFFKNDAQCNRYFMDELQFPATTQYTQTVSWPYMSDDCRYRYLVEYVKVSDRQDTRLANADCQTRQLPSSNIPPTHTVSMVYVWNL</sequence>
<proteinExistence type="predicted"/>
<evidence type="ECO:0000313" key="1">
    <source>
        <dbReference type="EMBL" id="KAL3309726.1"/>
    </source>
</evidence>
<organism evidence="1 2">
    <name type="scientific">Cichlidogyrus casuarinus</name>
    <dbReference type="NCBI Taxonomy" id="1844966"/>
    <lineage>
        <taxon>Eukaryota</taxon>
        <taxon>Metazoa</taxon>
        <taxon>Spiralia</taxon>
        <taxon>Lophotrochozoa</taxon>
        <taxon>Platyhelminthes</taxon>
        <taxon>Monogenea</taxon>
        <taxon>Monopisthocotylea</taxon>
        <taxon>Dactylogyridea</taxon>
        <taxon>Ancyrocephalidae</taxon>
        <taxon>Cichlidogyrus</taxon>
    </lineage>
</organism>
<dbReference type="EMBL" id="JBJKFK010003607">
    <property type="protein sequence ID" value="KAL3309726.1"/>
    <property type="molecule type" value="Genomic_DNA"/>
</dbReference>
<evidence type="ECO:0000313" key="2">
    <source>
        <dbReference type="Proteomes" id="UP001626550"/>
    </source>
</evidence>
<reference evidence="1 2" key="1">
    <citation type="submission" date="2024-11" db="EMBL/GenBank/DDBJ databases">
        <title>Adaptive evolution of stress response genes in parasites aligns with host niche diversity.</title>
        <authorList>
            <person name="Hahn C."/>
            <person name="Resl P."/>
        </authorList>
    </citation>
    <scope>NUCLEOTIDE SEQUENCE [LARGE SCALE GENOMIC DNA]</scope>
    <source>
        <strain evidence="1">EGGRZ-B1_66</strain>
        <tissue evidence="1">Body</tissue>
    </source>
</reference>
<protein>
    <recommendedName>
        <fullName evidence="3">Fibronectin type-III domain-containing protein</fullName>
    </recommendedName>
</protein>
<keyword evidence="2" id="KW-1185">Reference proteome</keyword>